<keyword evidence="1" id="KW-0732">Signal</keyword>
<feature type="chain" id="PRO_5031467577" description="Copper resistance protein B" evidence="1">
    <location>
        <begin position="18"/>
        <end position="229"/>
    </location>
</feature>
<sequence length="229" mass="27026">MRILSIFALLFCSQVLADGIVVDKVYHPYVLPNETEFEWRLLSRQTDDGNLLGQRVAFGKSLNESLMLEAYLVGEKTETEDFGLQAYEVELRWMVTEQGEQWADWGMLFELEKLHQSDDWEFTTGVLFEKEFGQTSLTMNAFVVYEWGENLEEEFETEFRLKYRYRWMPELQPAIEIYSGEEFFGIGPAFMGIYRIDRQKQVKWEAGFISEISQSGKDHSFRLALEYEF</sequence>
<dbReference type="AlphaFoldDB" id="A0A7X0TS23"/>
<evidence type="ECO:0008006" key="4">
    <source>
        <dbReference type="Google" id="ProtNLM"/>
    </source>
</evidence>
<dbReference type="Proteomes" id="UP000537141">
    <property type="component" value="Unassembled WGS sequence"/>
</dbReference>
<dbReference type="EMBL" id="JACHHU010000001">
    <property type="protein sequence ID" value="MBB6541681.1"/>
    <property type="molecule type" value="Genomic_DNA"/>
</dbReference>
<dbReference type="RefSeq" id="WP_184421163.1">
    <property type="nucleotide sequence ID" value="NZ_AP027362.1"/>
</dbReference>
<gene>
    <name evidence="2" type="ORF">HNQ55_000155</name>
</gene>
<keyword evidence="3" id="KW-1185">Reference proteome</keyword>
<evidence type="ECO:0000313" key="3">
    <source>
        <dbReference type="Proteomes" id="UP000537141"/>
    </source>
</evidence>
<name>A0A7X0TS23_9GAMM</name>
<evidence type="ECO:0000313" key="2">
    <source>
        <dbReference type="EMBL" id="MBB6541681.1"/>
    </source>
</evidence>
<accession>A0A7X0TS23</accession>
<organism evidence="2 3">
    <name type="scientific">Thalassotalea piscium</name>
    <dbReference type="NCBI Taxonomy" id="1230533"/>
    <lineage>
        <taxon>Bacteria</taxon>
        <taxon>Pseudomonadati</taxon>
        <taxon>Pseudomonadota</taxon>
        <taxon>Gammaproteobacteria</taxon>
        <taxon>Alteromonadales</taxon>
        <taxon>Colwelliaceae</taxon>
        <taxon>Thalassotalea</taxon>
    </lineage>
</organism>
<feature type="signal peptide" evidence="1">
    <location>
        <begin position="1"/>
        <end position="17"/>
    </location>
</feature>
<reference evidence="2 3" key="1">
    <citation type="submission" date="2020-08" db="EMBL/GenBank/DDBJ databases">
        <title>Genomic Encyclopedia of Type Strains, Phase IV (KMG-IV): sequencing the most valuable type-strain genomes for metagenomic binning, comparative biology and taxonomic classification.</title>
        <authorList>
            <person name="Goeker M."/>
        </authorList>
    </citation>
    <scope>NUCLEOTIDE SEQUENCE [LARGE SCALE GENOMIC DNA]</scope>
    <source>
        <strain evidence="2 3">DSM 26287</strain>
    </source>
</reference>
<protein>
    <recommendedName>
        <fullName evidence="4">Copper resistance protein B</fullName>
    </recommendedName>
</protein>
<evidence type="ECO:0000256" key="1">
    <source>
        <dbReference type="SAM" id="SignalP"/>
    </source>
</evidence>
<comment type="caution">
    <text evidence="2">The sequence shown here is derived from an EMBL/GenBank/DDBJ whole genome shotgun (WGS) entry which is preliminary data.</text>
</comment>
<proteinExistence type="predicted"/>